<feature type="DNA-binding region" description="H-T-H motif" evidence="4">
    <location>
        <begin position="35"/>
        <end position="54"/>
    </location>
</feature>
<dbReference type="SUPFAM" id="SSF46689">
    <property type="entry name" value="Homeodomain-like"/>
    <property type="match status" value="1"/>
</dbReference>
<evidence type="ECO:0000259" key="5">
    <source>
        <dbReference type="PROSITE" id="PS50977"/>
    </source>
</evidence>
<dbReference type="SUPFAM" id="SSF48498">
    <property type="entry name" value="Tetracyclin repressor-like, C-terminal domain"/>
    <property type="match status" value="1"/>
</dbReference>
<gene>
    <name evidence="6" type="ORF">SCA03_05040</name>
</gene>
<dbReference type="Gene3D" id="1.10.357.10">
    <property type="entry name" value="Tetracycline Repressor, domain 2"/>
    <property type="match status" value="1"/>
</dbReference>
<dbReference type="PANTHER" id="PTHR30055:SF220">
    <property type="entry name" value="TETR-FAMILY REGULATORY PROTEIN"/>
    <property type="match status" value="1"/>
</dbReference>
<evidence type="ECO:0000256" key="2">
    <source>
        <dbReference type="ARBA" id="ARBA00023125"/>
    </source>
</evidence>
<dbReference type="EMBL" id="BJMM01000002">
    <property type="protein sequence ID" value="GEB47953.1"/>
    <property type="molecule type" value="Genomic_DNA"/>
</dbReference>
<dbReference type="InterPro" id="IPR036271">
    <property type="entry name" value="Tet_transcr_reg_TetR-rel_C_sf"/>
</dbReference>
<dbReference type="InterPro" id="IPR050109">
    <property type="entry name" value="HTH-type_TetR-like_transc_reg"/>
</dbReference>
<keyword evidence="7" id="KW-1185">Reference proteome</keyword>
<dbReference type="GO" id="GO:0003700">
    <property type="term" value="F:DNA-binding transcription factor activity"/>
    <property type="evidence" value="ECO:0007669"/>
    <property type="project" value="TreeGrafter"/>
</dbReference>
<feature type="domain" description="HTH tetR-type" evidence="5">
    <location>
        <begin position="12"/>
        <end position="72"/>
    </location>
</feature>
<dbReference type="PRINTS" id="PR00455">
    <property type="entry name" value="HTHTETR"/>
</dbReference>
<dbReference type="GO" id="GO:0000976">
    <property type="term" value="F:transcription cis-regulatory region binding"/>
    <property type="evidence" value="ECO:0007669"/>
    <property type="project" value="TreeGrafter"/>
</dbReference>
<evidence type="ECO:0000256" key="4">
    <source>
        <dbReference type="PROSITE-ProRule" id="PRU00335"/>
    </source>
</evidence>
<dbReference type="PROSITE" id="PS50977">
    <property type="entry name" value="HTH_TETR_2"/>
    <property type="match status" value="1"/>
</dbReference>
<dbReference type="Pfam" id="PF13305">
    <property type="entry name" value="TetR_C_33"/>
    <property type="match status" value="1"/>
</dbReference>
<evidence type="ECO:0000313" key="7">
    <source>
        <dbReference type="Proteomes" id="UP000319210"/>
    </source>
</evidence>
<name>A0A4Y3QTI8_STRCI</name>
<keyword evidence="1" id="KW-0805">Transcription regulation</keyword>
<keyword evidence="2 4" id="KW-0238">DNA-binding</keyword>
<dbReference type="InterPro" id="IPR025996">
    <property type="entry name" value="MT1864/Rv1816-like_C"/>
</dbReference>
<dbReference type="AlphaFoldDB" id="A0A4Y3QTI8"/>
<evidence type="ECO:0000313" key="6">
    <source>
        <dbReference type="EMBL" id="GEB47953.1"/>
    </source>
</evidence>
<keyword evidence="3" id="KW-0804">Transcription</keyword>
<dbReference type="InterPro" id="IPR009057">
    <property type="entry name" value="Homeodomain-like_sf"/>
</dbReference>
<reference evidence="6 7" key="1">
    <citation type="submission" date="2019-06" db="EMBL/GenBank/DDBJ databases">
        <title>Whole genome shotgun sequence of Streptomyces cacaoi subsp. cacaoi NBRC 12748.</title>
        <authorList>
            <person name="Hosoyama A."/>
            <person name="Uohara A."/>
            <person name="Ohji S."/>
            <person name="Ichikawa N."/>
        </authorList>
    </citation>
    <scope>NUCLEOTIDE SEQUENCE [LARGE SCALE GENOMIC DNA]</scope>
    <source>
        <strain evidence="6 7">NBRC 12748</strain>
    </source>
</reference>
<evidence type="ECO:0000256" key="1">
    <source>
        <dbReference type="ARBA" id="ARBA00023015"/>
    </source>
</evidence>
<evidence type="ECO:0000256" key="3">
    <source>
        <dbReference type="ARBA" id="ARBA00023163"/>
    </source>
</evidence>
<organism evidence="6 7">
    <name type="scientific">Streptomyces cacaoi</name>
    <dbReference type="NCBI Taxonomy" id="1898"/>
    <lineage>
        <taxon>Bacteria</taxon>
        <taxon>Bacillati</taxon>
        <taxon>Actinomycetota</taxon>
        <taxon>Actinomycetes</taxon>
        <taxon>Kitasatosporales</taxon>
        <taxon>Streptomycetaceae</taxon>
        <taxon>Streptomyces</taxon>
    </lineage>
</organism>
<proteinExistence type="predicted"/>
<comment type="caution">
    <text evidence="6">The sequence shown here is derived from an EMBL/GenBank/DDBJ whole genome shotgun (WGS) entry which is preliminary data.</text>
</comment>
<dbReference type="RefSeq" id="WP_230988443.1">
    <property type="nucleotide sequence ID" value="NZ_BJMM01000002.1"/>
</dbReference>
<dbReference type="Pfam" id="PF00440">
    <property type="entry name" value="TetR_N"/>
    <property type="match status" value="1"/>
</dbReference>
<sequence length="212" mass="22069">MSTSDRRSYHHGDLRAALQQSALQLLDAEGVDALSLRAVARHAGVSPNAPYRHYRDKDALLAALAAHGFTELAARLTDAVAHPAAPGADGADGAELAETTAAMARATVHYALEHPGLFHLMFGHPCIGHPEVVSASDAAQSVVATHLAAFVPPEAGESLKIGVWALVHGLSVLLLGGRLGALTPDRTDSLIDAVVHTLLDTGAARTTPRADR</sequence>
<dbReference type="PANTHER" id="PTHR30055">
    <property type="entry name" value="HTH-TYPE TRANSCRIPTIONAL REGULATOR RUTR"/>
    <property type="match status" value="1"/>
</dbReference>
<accession>A0A4Y3QTI8</accession>
<protein>
    <submittedName>
        <fullName evidence="6">TetR family transcriptional regulator</fullName>
    </submittedName>
</protein>
<dbReference type="Proteomes" id="UP000319210">
    <property type="component" value="Unassembled WGS sequence"/>
</dbReference>
<dbReference type="InterPro" id="IPR001647">
    <property type="entry name" value="HTH_TetR"/>
</dbReference>